<dbReference type="PANTHER" id="PTHR33240:SF17">
    <property type="entry name" value="EUKARYOTIC PEPTIDE CHAIN RELEASE FACTOR GTP-BINDING SUBUNIT-LIKE"/>
    <property type="match status" value="1"/>
</dbReference>
<name>A0ABR0W833_REHGL</name>
<sequence>MHNSAHPHSSSGFSGETVKALGEITLPLSLGSYPRRTTKMVMFLAVKAPSTYNVILGRPSLNLFRAVASTYHIKVKFPTPEGIGEEIGDIRVAIECYANTLRRTTEQGRGCGEGKNTTKKGKEKVVYSLENESEKETGSEAKKRKSDEARLEVVEELKIIEVVPGDSSKVTRIGTSLAPEVEVSLTAFLRENVNIFAWEMNDLTGIPPDVMLHRLNPM</sequence>
<organism evidence="1 2">
    <name type="scientific">Rehmannia glutinosa</name>
    <name type="common">Chinese foxglove</name>
    <dbReference type="NCBI Taxonomy" id="99300"/>
    <lineage>
        <taxon>Eukaryota</taxon>
        <taxon>Viridiplantae</taxon>
        <taxon>Streptophyta</taxon>
        <taxon>Embryophyta</taxon>
        <taxon>Tracheophyta</taxon>
        <taxon>Spermatophyta</taxon>
        <taxon>Magnoliopsida</taxon>
        <taxon>eudicotyledons</taxon>
        <taxon>Gunneridae</taxon>
        <taxon>Pentapetalae</taxon>
        <taxon>asterids</taxon>
        <taxon>lamiids</taxon>
        <taxon>Lamiales</taxon>
        <taxon>Orobanchaceae</taxon>
        <taxon>Rehmannieae</taxon>
        <taxon>Rehmannia</taxon>
    </lineage>
</organism>
<keyword evidence="2" id="KW-1185">Reference proteome</keyword>
<evidence type="ECO:0000313" key="2">
    <source>
        <dbReference type="Proteomes" id="UP001318860"/>
    </source>
</evidence>
<dbReference type="Proteomes" id="UP001318860">
    <property type="component" value="Unassembled WGS sequence"/>
</dbReference>
<reference evidence="1 2" key="1">
    <citation type="journal article" date="2021" name="Comput. Struct. Biotechnol. J.">
        <title>De novo genome assembly of the potent medicinal plant Rehmannia glutinosa using nanopore technology.</title>
        <authorList>
            <person name="Ma L."/>
            <person name="Dong C."/>
            <person name="Song C."/>
            <person name="Wang X."/>
            <person name="Zheng X."/>
            <person name="Niu Y."/>
            <person name="Chen S."/>
            <person name="Feng W."/>
        </authorList>
    </citation>
    <scope>NUCLEOTIDE SEQUENCE [LARGE SCALE GENOMIC DNA]</scope>
    <source>
        <strain evidence="1">DH-2019</strain>
    </source>
</reference>
<proteinExistence type="predicted"/>
<dbReference type="EMBL" id="JABTTQ020000013">
    <property type="protein sequence ID" value="KAK6142983.1"/>
    <property type="molecule type" value="Genomic_DNA"/>
</dbReference>
<evidence type="ECO:0000313" key="1">
    <source>
        <dbReference type="EMBL" id="KAK6142983.1"/>
    </source>
</evidence>
<gene>
    <name evidence="1" type="ORF">DH2020_023331</name>
</gene>
<protein>
    <submittedName>
        <fullName evidence="1">Uncharacterized protein</fullName>
    </submittedName>
</protein>
<accession>A0ABR0W833</accession>
<dbReference type="PANTHER" id="PTHR33240">
    <property type="entry name" value="OS08G0508500 PROTEIN"/>
    <property type="match status" value="1"/>
</dbReference>
<comment type="caution">
    <text evidence="1">The sequence shown here is derived from an EMBL/GenBank/DDBJ whole genome shotgun (WGS) entry which is preliminary data.</text>
</comment>